<evidence type="ECO:0000313" key="1">
    <source>
        <dbReference type="EMBL" id="GMF43653.1"/>
    </source>
</evidence>
<proteinExistence type="predicted"/>
<organism evidence="1 2">
    <name type="scientific">Phytophthora fragariaefolia</name>
    <dbReference type="NCBI Taxonomy" id="1490495"/>
    <lineage>
        <taxon>Eukaryota</taxon>
        <taxon>Sar</taxon>
        <taxon>Stramenopiles</taxon>
        <taxon>Oomycota</taxon>
        <taxon>Peronosporomycetes</taxon>
        <taxon>Peronosporales</taxon>
        <taxon>Peronosporaceae</taxon>
        <taxon>Phytophthora</taxon>
    </lineage>
</organism>
<reference evidence="1" key="1">
    <citation type="submission" date="2023-04" db="EMBL/GenBank/DDBJ databases">
        <title>Phytophthora fragariaefolia NBRC 109709.</title>
        <authorList>
            <person name="Ichikawa N."/>
            <person name="Sato H."/>
            <person name="Tonouchi N."/>
        </authorList>
    </citation>
    <scope>NUCLEOTIDE SEQUENCE</scope>
    <source>
        <strain evidence="1">NBRC 109709</strain>
    </source>
</reference>
<keyword evidence="2" id="KW-1185">Reference proteome</keyword>
<evidence type="ECO:0000313" key="2">
    <source>
        <dbReference type="Proteomes" id="UP001165121"/>
    </source>
</evidence>
<comment type="caution">
    <text evidence="1">The sequence shown here is derived from an EMBL/GenBank/DDBJ whole genome shotgun (WGS) entry which is preliminary data.</text>
</comment>
<dbReference type="AlphaFoldDB" id="A0A9W6XRK6"/>
<gene>
    <name evidence="1" type="ORF">Pfra01_001484300</name>
</gene>
<accession>A0A9W6XRK6</accession>
<sequence>MSAASPATMSATKPVATVSTSMSTTAPPAFIVPATEPATTLSAAVFTAAAPAEPVRAMPEAADPTISIRPASTAYATSACSPANIPLP</sequence>
<protein>
    <submittedName>
        <fullName evidence="1">Unnamed protein product</fullName>
    </submittedName>
</protein>
<name>A0A9W6XRK6_9STRA</name>
<dbReference type="EMBL" id="BSXT01001578">
    <property type="protein sequence ID" value="GMF43653.1"/>
    <property type="molecule type" value="Genomic_DNA"/>
</dbReference>
<dbReference type="Proteomes" id="UP001165121">
    <property type="component" value="Unassembled WGS sequence"/>
</dbReference>